<sequence length="440" mass="47547">MTVPSVAPADTRFAQLPFVDELRSAEGLSRRLGFAVRPHRIRVKPGSSAIVAWQREEPSSLGDFADHGFTAVMTSPDKLANAQRRAARHGQDLTIHEAADPRSAGASGAVLVSGGVLADPKIGKQVARTLDHLGGDIEIIGYNPARRLLLKHTPMDGAPEFVRISADSQRHLAEAAHRWQQRRLPSLPVEFIGGCETATRSPWWGIGDLRDHPDPNAADEVGVIIAELHRGDPTETNGRDWAADRDPINQVETAGRSLSRLLPEREADVDELIAELRPRIAATQTLREIHGDLSPDQVLLGRDECRIIDLDRSGRGPIGADLGRWIASCRTNAGLHALEQPFLDGYRSAGGEDTDLGAWTAWAMLVAALEPWRSCSTTWRDETMRIIDAAIDAIEDRPDGLEDRSGGLEDGTDGVEGGPDGMEGGPRNLDGGARVKGATV</sequence>
<feature type="compositionally biased region" description="Gly residues" evidence="1">
    <location>
        <begin position="414"/>
        <end position="424"/>
    </location>
</feature>
<feature type="region of interest" description="Disordered" evidence="1">
    <location>
        <begin position="397"/>
        <end position="440"/>
    </location>
</feature>
<accession>A0ABY5SNU9</accession>
<protein>
    <submittedName>
        <fullName evidence="3">Aminoglycoside phosphotransferase family protein</fullName>
    </submittedName>
</protein>
<evidence type="ECO:0000313" key="4">
    <source>
        <dbReference type="Proteomes" id="UP001064879"/>
    </source>
</evidence>
<feature type="compositionally biased region" description="Basic and acidic residues" evidence="1">
    <location>
        <begin position="397"/>
        <end position="407"/>
    </location>
</feature>
<organism evidence="3 4">
    <name type="scientific">Brevibacterium spongiae</name>
    <dbReference type="NCBI Taxonomy" id="2909672"/>
    <lineage>
        <taxon>Bacteria</taxon>
        <taxon>Bacillati</taxon>
        <taxon>Actinomycetota</taxon>
        <taxon>Actinomycetes</taxon>
        <taxon>Micrococcales</taxon>
        <taxon>Brevibacteriaceae</taxon>
        <taxon>Brevibacterium</taxon>
    </lineage>
</organism>
<name>A0ABY5SNU9_9MICO</name>
<dbReference type="Proteomes" id="UP001064879">
    <property type="component" value="Chromosome"/>
</dbReference>
<dbReference type="InterPro" id="IPR011009">
    <property type="entry name" value="Kinase-like_dom_sf"/>
</dbReference>
<feature type="domain" description="Aminoglycoside phosphotransferase" evidence="2">
    <location>
        <begin position="211"/>
        <end position="347"/>
    </location>
</feature>
<dbReference type="SUPFAM" id="SSF56112">
    <property type="entry name" value="Protein kinase-like (PK-like)"/>
    <property type="match status" value="1"/>
</dbReference>
<gene>
    <name evidence="3" type="ORF">L1F31_15865</name>
</gene>
<dbReference type="Gene3D" id="3.90.1200.10">
    <property type="match status" value="1"/>
</dbReference>
<dbReference type="RefSeq" id="WP_265418203.1">
    <property type="nucleotide sequence ID" value="NZ_CP093443.1"/>
</dbReference>
<dbReference type="Pfam" id="PF01636">
    <property type="entry name" value="APH"/>
    <property type="match status" value="1"/>
</dbReference>
<evidence type="ECO:0000259" key="2">
    <source>
        <dbReference type="Pfam" id="PF01636"/>
    </source>
</evidence>
<keyword evidence="4" id="KW-1185">Reference proteome</keyword>
<evidence type="ECO:0000256" key="1">
    <source>
        <dbReference type="SAM" id="MobiDB-lite"/>
    </source>
</evidence>
<dbReference type="InterPro" id="IPR002575">
    <property type="entry name" value="Aminoglycoside_PTrfase"/>
</dbReference>
<proteinExistence type="predicted"/>
<reference evidence="3" key="1">
    <citation type="submission" date="2022-03" db="EMBL/GenBank/DDBJ databases">
        <title>Brevibacterium spongiae sp. nov., isolated from marine sponge.</title>
        <authorList>
            <person name="Li Z."/>
            <person name="Zhang M."/>
        </authorList>
    </citation>
    <scope>NUCLEOTIDE SEQUENCE</scope>
    <source>
        <strain evidence="3">WHS-Z9</strain>
    </source>
</reference>
<dbReference type="EMBL" id="CP093443">
    <property type="protein sequence ID" value="UVI35576.1"/>
    <property type="molecule type" value="Genomic_DNA"/>
</dbReference>
<evidence type="ECO:0000313" key="3">
    <source>
        <dbReference type="EMBL" id="UVI35576.1"/>
    </source>
</evidence>